<dbReference type="EMBL" id="LFJJ01000116">
    <property type="protein sequence ID" value="KND59591.1"/>
    <property type="molecule type" value="Genomic_DNA"/>
</dbReference>
<comment type="caution">
    <text evidence="1">The sequence shown here is derived from an EMBL/GenBank/DDBJ whole genome shotgun (WGS) entry which is preliminary data.</text>
</comment>
<dbReference type="AlphaFoldDB" id="A0A0L0MBF6"/>
<dbReference type="PANTHER" id="PTHR36183:SF2">
    <property type="entry name" value="BETA-GLUCURONIDASE C-TERMINAL DOMAIN-CONTAINING PROTEIN"/>
    <property type="match status" value="1"/>
</dbReference>
<evidence type="ECO:0008006" key="3">
    <source>
        <dbReference type="Google" id="ProtNLM"/>
    </source>
</evidence>
<evidence type="ECO:0000313" key="1">
    <source>
        <dbReference type="EMBL" id="KND59591.1"/>
    </source>
</evidence>
<dbReference type="InterPro" id="IPR017853">
    <property type="entry name" value="GH"/>
</dbReference>
<dbReference type="PATRIC" id="fig|242163.4.peg.751"/>
<dbReference type="InterPro" id="IPR052974">
    <property type="entry name" value="GH79_Enzymes"/>
</dbReference>
<dbReference type="PANTHER" id="PTHR36183">
    <property type="entry name" value="BETA-GLUCURONIDASE"/>
    <property type="match status" value="1"/>
</dbReference>
<name>A0A0L0MBF6_9BURK</name>
<dbReference type="PROSITE" id="PS51257">
    <property type="entry name" value="PROKAR_LIPOPROTEIN"/>
    <property type="match status" value="1"/>
</dbReference>
<protein>
    <recommendedName>
        <fullName evidence="3">Alpha-L-arabinofuranosidase</fullName>
    </recommendedName>
</protein>
<organism evidence="1 2">
    <name type="scientific">Candidatus Burkholderia verschuerenii</name>
    <dbReference type="NCBI Taxonomy" id="242163"/>
    <lineage>
        <taxon>Bacteria</taxon>
        <taxon>Pseudomonadati</taxon>
        <taxon>Pseudomonadota</taxon>
        <taxon>Betaproteobacteria</taxon>
        <taxon>Burkholderiales</taxon>
        <taxon>Burkholderiaceae</taxon>
        <taxon>Burkholderia</taxon>
    </lineage>
</organism>
<dbReference type="InterPro" id="IPR013780">
    <property type="entry name" value="Glyco_hydro_b"/>
</dbReference>
<reference evidence="2" key="1">
    <citation type="submission" date="2015-06" db="EMBL/GenBank/DDBJ databases">
        <title>Comparative genomics of Burkholderia leaf nodule symbionts.</title>
        <authorList>
            <person name="Carlier A."/>
            <person name="Eberl L."/>
            <person name="Pinto-Carbo M."/>
        </authorList>
    </citation>
    <scope>NUCLEOTIDE SEQUENCE [LARGE SCALE GENOMIC DNA]</scope>
    <source>
        <strain evidence="2">UZHbot4</strain>
    </source>
</reference>
<evidence type="ECO:0000313" key="2">
    <source>
        <dbReference type="Proteomes" id="UP000036959"/>
    </source>
</evidence>
<accession>A0A0L0MBF6</accession>
<keyword evidence="2" id="KW-1185">Reference proteome</keyword>
<dbReference type="Proteomes" id="UP000036959">
    <property type="component" value="Unassembled WGS sequence"/>
</dbReference>
<dbReference type="OrthoDB" id="5166947at2"/>
<proteinExistence type="predicted"/>
<dbReference type="SUPFAM" id="SSF51445">
    <property type="entry name" value="(Trans)glycosidases"/>
    <property type="match status" value="1"/>
</dbReference>
<dbReference type="RefSeq" id="WP_157056118.1">
    <property type="nucleotide sequence ID" value="NZ_LFJJ01000116.1"/>
</dbReference>
<sequence>MKKIHSMILVSFILSAGLTGCGGGGSDDIATGGQPTNGSPPITQDPYANIPDADLVKVNVTSAPSTRPIHVAPNFIGLSWEKSVMYSQLFHVDNAAGGGNLVKLMKLLSVNGHFRIGANTLRYTRWDPNGPGGVGGPGLGPLENGKAVIGGKISPPDVDALAQLIKTSGWQISYGIPASYQSRPADFDTSLAKAEAKYAQKAFGPSLAYFEIGNEPEYTNIAGLDTASKKVPDWINYADAIQSRDGAGPSATLTSWSGDDQYNAALLASPEKTRFVQLNWHHYAIGASSPKATTDFMLKDACSENLVKLAKQRTALANKYGISGGWRMNEANTFSGGGKPGISDSFASSLWALQFMFCMAENGAKGVDLHLQDDTSPEYVEGYANNAYPAIRIVKNQVIQTMPEYYGMKLFSLATNGEDPGGSALLETKIDVPDALKTTVFAYATTRDAANGGAGTNSTVTVINENATQAIRVIVPAGLAQVANYERLTSVNGKLEDGSTLARLNESGIAADGTWDPKTYPSLHPDQSGDFEVNVPPASAILISMLQR</sequence>
<dbReference type="Gene3D" id="3.20.20.80">
    <property type="entry name" value="Glycosidases"/>
    <property type="match status" value="1"/>
</dbReference>
<dbReference type="Gene3D" id="2.60.40.1180">
    <property type="entry name" value="Golgi alpha-mannosidase II"/>
    <property type="match status" value="1"/>
</dbReference>
<gene>
    <name evidence="1" type="ORF">BVER_01207</name>
</gene>